<sequence length="511" mass="57233">MQTSTTRIKEEQLDDESLLSGGRDEASPPVTAQDEEYIAYLSRLFHHEPFPKIQTLLESATHYRNPALRLSTFNTLLTHITNAPLTQTILRDNTTHFTPWVLTRVQQCLETMSELHMEDIEILVPLLSFQTNKYGSTLLDRFLPVLERRILRNPSFAVTFVQRVDKGVGQDEVSEQARVQVMAAVKTALSLIFFKDDRIGSDLSEEDEDATEASELQSAASTSRPSTAHASTTHTPLSPNHPSRTKTSPQTHFSETARPLPLSLAPPPHRIPKLTGSSLALFFTRYLTTNQPDAVRSILWNMQQSLPAHAFADFTRLHFPMLERLLPILPRYGIGYDDMVLQKYCYGLLYRVLHDYMWMEPATSEKSRSSEPRKGTSNQDARVIWNTRSQKVHRAFKNLDQSALRQILGDKYEEFAGLADGTATALRNKRHTAPDFSSFAHGQQAPLPSIERDDNERITLSPIRGALGLGSSSPPFPLPPPWAGREGASVDSSAGRSDGRGLSEYGERGGR</sequence>
<feature type="region of interest" description="Disordered" evidence="1">
    <location>
        <begin position="434"/>
        <end position="511"/>
    </location>
</feature>
<proteinExistence type="predicted"/>
<feature type="compositionally biased region" description="Basic and acidic residues" evidence="1">
    <location>
        <begin position="497"/>
        <end position="511"/>
    </location>
</feature>
<evidence type="ECO:0000313" key="2">
    <source>
        <dbReference type="EMBL" id="CAI6330549.1"/>
    </source>
</evidence>
<name>A0A9W4XN72_9PLEO</name>
<evidence type="ECO:0000256" key="1">
    <source>
        <dbReference type="SAM" id="MobiDB-lite"/>
    </source>
</evidence>
<organism evidence="2 3">
    <name type="scientific">Periconia digitata</name>
    <dbReference type="NCBI Taxonomy" id="1303443"/>
    <lineage>
        <taxon>Eukaryota</taxon>
        <taxon>Fungi</taxon>
        <taxon>Dikarya</taxon>
        <taxon>Ascomycota</taxon>
        <taxon>Pezizomycotina</taxon>
        <taxon>Dothideomycetes</taxon>
        <taxon>Pleosporomycetidae</taxon>
        <taxon>Pleosporales</taxon>
        <taxon>Massarineae</taxon>
        <taxon>Periconiaceae</taxon>
        <taxon>Periconia</taxon>
    </lineage>
</organism>
<dbReference type="AlphaFoldDB" id="A0A9W4XN72"/>
<protein>
    <submittedName>
        <fullName evidence="2">Uncharacterized protein</fullName>
    </submittedName>
</protein>
<dbReference type="EMBL" id="CAOQHR010000002">
    <property type="protein sequence ID" value="CAI6330549.1"/>
    <property type="molecule type" value="Genomic_DNA"/>
</dbReference>
<accession>A0A9W4XN72</accession>
<gene>
    <name evidence="2" type="ORF">PDIGIT_LOCUS4259</name>
</gene>
<dbReference type="OrthoDB" id="3762318at2759"/>
<dbReference type="Proteomes" id="UP001152607">
    <property type="component" value="Unassembled WGS sequence"/>
</dbReference>
<comment type="caution">
    <text evidence="2">The sequence shown here is derived from an EMBL/GenBank/DDBJ whole genome shotgun (WGS) entry which is preliminary data.</text>
</comment>
<feature type="region of interest" description="Disordered" evidence="1">
    <location>
        <begin position="203"/>
        <end position="268"/>
    </location>
</feature>
<feature type="compositionally biased region" description="Acidic residues" evidence="1">
    <location>
        <begin position="203"/>
        <end position="212"/>
    </location>
</feature>
<keyword evidence="3" id="KW-1185">Reference proteome</keyword>
<feature type="region of interest" description="Disordered" evidence="1">
    <location>
        <begin position="1"/>
        <end position="30"/>
    </location>
</feature>
<reference evidence="2" key="1">
    <citation type="submission" date="2023-01" db="EMBL/GenBank/DDBJ databases">
        <authorList>
            <person name="Van Ghelder C."/>
            <person name="Rancurel C."/>
        </authorList>
    </citation>
    <scope>NUCLEOTIDE SEQUENCE</scope>
    <source>
        <strain evidence="2">CNCM I-4278</strain>
    </source>
</reference>
<evidence type="ECO:0000313" key="3">
    <source>
        <dbReference type="Proteomes" id="UP001152607"/>
    </source>
</evidence>
<feature type="compositionally biased region" description="Polar residues" evidence="1">
    <location>
        <begin position="217"/>
        <end position="254"/>
    </location>
</feature>